<dbReference type="InterPro" id="IPR021346">
    <property type="entry name" value="Tma16"/>
</dbReference>
<evidence type="ECO:0000313" key="4">
    <source>
        <dbReference type="Proteomes" id="UP000807342"/>
    </source>
</evidence>
<sequence>MTNSESLWVNTALDHADTSCESFFVKVCIEKLRYVVKDCGAMAPSKTPKASASETKKEKVFHPSSRKAEQIARKALRKGKLGNQSSKRTQKHDSRVDVYGFFFHALPEEGVLTLEELHALIRDVWLTRHDEELEQETAARRKGRPKSVKETKLQDIKAIETEEYRTGMEVLDLTHPVNLQLFRQWDQKELAYVQQLRHIRIFSQQREDMIVSQPGKHPLMARGDQGGQEGMLIDSAS</sequence>
<name>A0A9P5XNA3_9AGAR</name>
<protein>
    <recommendedName>
        <fullName evidence="5">Translation machinery-associated protein 16</fullName>
    </recommendedName>
</protein>
<feature type="region of interest" description="Disordered" evidence="2">
    <location>
        <begin position="44"/>
        <end position="67"/>
    </location>
</feature>
<feature type="region of interest" description="Disordered" evidence="2">
    <location>
        <begin position="217"/>
        <end position="237"/>
    </location>
</feature>
<dbReference type="InterPro" id="IPR038356">
    <property type="entry name" value="Tma16_sf"/>
</dbReference>
<keyword evidence="4" id="KW-1185">Reference proteome</keyword>
<evidence type="ECO:0000256" key="1">
    <source>
        <dbReference type="ARBA" id="ARBA00034127"/>
    </source>
</evidence>
<dbReference type="Gene3D" id="1.20.1440.170">
    <property type="entry name" value="Translation machinery-associated protein 16-like"/>
    <property type="match status" value="1"/>
</dbReference>
<proteinExistence type="inferred from homology"/>
<dbReference type="EMBL" id="MU151060">
    <property type="protein sequence ID" value="KAF9453537.1"/>
    <property type="molecule type" value="Genomic_DNA"/>
</dbReference>
<dbReference type="OrthoDB" id="270284at2759"/>
<comment type="similarity">
    <text evidence="1">Belongs to the TMA16 family.</text>
</comment>
<gene>
    <name evidence="3" type="ORF">P691DRAFT_814485</name>
</gene>
<accession>A0A9P5XNA3</accession>
<reference evidence="3" key="1">
    <citation type="submission" date="2020-11" db="EMBL/GenBank/DDBJ databases">
        <authorList>
            <consortium name="DOE Joint Genome Institute"/>
            <person name="Ahrendt S."/>
            <person name="Riley R."/>
            <person name="Andreopoulos W."/>
            <person name="Labutti K."/>
            <person name="Pangilinan J."/>
            <person name="Ruiz-Duenas F.J."/>
            <person name="Barrasa J.M."/>
            <person name="Sanchez-Garcia M."/>
            <person name="Camarero S."/>
            <person name="Miyauchi S."/>
            <person name="Serrano A."/>
            <person name="Linde D."/>
            <person name="Babiker R."/>
            <person name="Drula E."/>
            <person name="Ayuso-Fernandez I."/>
            <person name="Pacheco R."/>
            <person name="Padilla G."/>
            <person name="Ferreira P."/>
            <person name="Barriuso J."/>
            <person name="Kellner H."/>
            <person name="Castanera R."/>
            <person name="Alfaro M."/>
            <person name="Ramirez L."/>
            <person name="Pisabarro A.G."/>
            <person name="Kuo A."/>
            <person name="Tritt A."/>
            <person name="Lipzen A."/>
            <person name="He G."/>
            <person name="Yan M."/>
            <person name="Ng V."/>
            <person name="Cullen D."/>
            <person name="Martin F."/>
            <person name="Rosso M.-N."/>
            <person name="Henrissat B."/>
            <person name="Hibbett D."/>
            <person name="Martinez A.T."/>
            <person name="Grigoriev I.V."/>
        </authorList>
    </citation>
    <scope>NUCLEOTIDE SEQUENCE</scope>
    <source>
        <strain evidence="3">MF-IS2</strain>
    </source>
</reference>
<dbReference type="AlphaFoldDB" id="A0A9P5XNA3"/>
<dbReference type="PANTHER" id="PTHR13349">
    <property type="entry name" value="TRANSLATION MACHINERY-ASSOCIATED PROTEIN 16"/>
    <property type="match status" value="1"/>
</dbReference>
<dbReference type="PANTHER" id="PTHR13349:SF2">
    <property type="entry name" value="TRANSLATION MACHINERY-ASSOCIATED PROTEIN 16"/>
    <property type="match status" value="1"/>
</dbReference>
<organism evidence="3 4">
    <name type="scientific">Macrolepiota fuliginosa MF-IS2</name>
    <dbReference type="NCBI Taxonomy" id="1400762"/>
    <lineage>
        <taxon>Eukaryota</taxon>
        <taxon>Fungi</taxon>
        <taxon>Dikarya</taxon>
        <taxon>Basidiomycota</taxon>
        <taxon>Agaricomycotina</taxon>
        <taxon>Agaricomycetes</taxon>
        <taxon>Agaricomycetidae</taxon>
        <taxon>Agaricales</taxon>
        <taxon>Agaricineae</taxon>
        <taxon>Agaricaceae</taxon>
        <taxon>Macrolepiota</taxon>
    </lineage>
</organism>
<dbReference type="Pfam" id="PF11176">
    <property type="entry name" value="Tma16"/>
    <property type="match status" value="1"/>
</dbReference>
<dbReference type="GO" id="GO:0005634">
    <property type="term" value="C:nucleus"/>
    <property type="evidence" value="ECO:0007669"/>
    <property type="project" value="TreeGrafter"/>
</dbReference>
<evidence type="ECO:0000313" key="3">
    <source>
        <dbReference type="EMBL" id="KAF9453537.1"/>
    </source>
</evidence>
<evidence type="ECO:0000256" key="2">
    <source>
        <dbReference type="SAM" id="MobiDB-lite"/>
    </source>
</evidence>
<feature type="compositionally biased region" description="Basic and acidic residues" evidence="2">
    <location>
        <begin position="54"/>
        <end position="67"/>
    </location>
</feature>
<evidence type="ECO:0008006" key="5">
    <source>
        <dbReference type="Google" id="ProtNLM"/>
    </source>
</evidence>
<comment type="caution">
    <text evidence="3">The sequence shown here is derived from an EMBL/GenBank/DDBJ whole genome shotgun (WGS) entry which is preliminary data.</text>
</comment>
<dbReference type="Proteomes" id="UP000807342">
    <property type="component" value="Unassembled WGS sequence"/>
</dbReference>